<feature type="transmembrane region" description="Helical" evidence="8">
    <location>
        <begin position="417"/>
        <end position="435"/>
    </location>
</feature>
<name>A0ABV8CB39_9GAMM</name>
<dbReference type="InterPro" id="IPR036259">
    <property type="entry name" value="MFS_trans_sf"/>
</dbReference>
<dbReference type="PANTHER" id="PTHR23517">
    <property type="entry name" value="RESISTANCE PROTEIN MDTM, PUTATIVE-RELATED-RELATED"/>
    <property type="match status" value="1"/>
</dbReference>
<proteinExistence type="predicted"/>
<evidence type="ECO:0000256" key="6">
    <source>
        <dbReference type="ARBA" id="ARBA00022989"/>
    </source>
</evidence>
<evidence type="ECO:0000256" key="1">
    <source>
        <dbReference type="ARBA" id="ARBA00004651"/>
    </source>
</evidence>
<keyword evidence="6 8" id="KW-1133">Transmembrane helix</keyword>
<evidence type="ECO:0000256" key="7">
    <source>
        <dbReference type="ARBA" id="ARBA00023136"/>
    </source>
</evidence>
<feature type="transmembrane region" description="Helical" evidence="8">
    <location>
        <begin position="109"/>
        <end position="132"/>
    </location>
</feature>
<organism evidence="10 11">
    <name type="scientific">Legionella dresdenensis</name>
    <dbReference type="NCBI Taxonomy" id="450200"/>
    <lineage>
        <taxon>Bacteria</taxon>
        <taxon>Pseudomonadati</taxon>
        <taxon>Pseudomonadota</taxon>
        <taxon>Gammaproteobacteria</taxon>
        <taxon>Legionellales</taxon>
        <taxon>Legionellaceae</taxon>
        <taxon>Legionella</taxon>
    </lineage>
</organism>
<evidence type="ECO:0000256" key="2">
    <source>
        <dbReference type="ARBA" id="ARBA00022448"/>
    </source>
</evidence>
<evidence type="ECO:0000256" key="5">
    <source>
        <dbReference type="ARBA" id="ARBA00022856"/>
    </source>
</evidence>
<comment type="subcellular location">
    <subcellularLocation>
        <location evidence="1">Cell membrane</location>
        <topology evidence="1">Multi-pass membrane protein</topology>
    </subcellularLocation>
</comment>
<keyword evidence="11" id="KW-1185">Reference proteome</keyword>
<keyword evidence="2" id="KW-0813">Transport</keyword>
<dbReference type="InterPro" id="IPR050171">
    <property type="entry name" value="MFS_Transporters"/>
</dbReference>
<dbReference type="EMBL" id="JBHSAB010000001">
    <property type="protein sequence ID" value="MFC3907519.1"/>
    <property type="molecule type" value="Genomic_DNA"/>
</dbReference>
<dbReference type="PROSITE" id="PS50850">
    <property type="entry name" value="MFS"/>
    <property type="match status" value="1"/>
</dbReference>
<gene>
    <name evidence="10" type="ORF">ACFORL_00315</name>
</gene>
<feature type="transmembrane region" description="Helical" evidence="8">
    <location>
        <begin position="271"/>
        <end position="288"/>
    </location>
</feature>
<feature type="transmembrane region" description="Helical" evidence="8">
    <location>
        <begin position="384"/>
        <end position="405"/>
    </location>
</feature>
<keyword evidence="5" id="KW-0571">Peptide transport</keyword>
<dbReference type="Gene3D" id="1.20.1250.20">
    <property type="entry name" value="MFS general substrate transporter like domains"/>
    <property type="match status" value="1"/>
</dbReference>
<feature type="transmembrane region" description="Helical" evidence="8">
    <location>
        <begin position="316"/>
        <end position="336"/>
    </location>
</feature>
<feature type="domain" description="Major facilitator superfamily (MFS) profile" evidence="9">
    <location>
        <begin position="17"/>
        <end position="482"/>
    </location>
</feature>
<accession>A0ABV8CB39</accession>
<evidence type="ECO:0000256" key="4">
    <source>
        <dbReference type="ARBA" id="ARBA00022692"/>
    </source>
</evidence>
<evidence type="ECO:0000313" key="10">
    <source>
        <dbReference type="EMBL" id="MFC3907519.1"/>
    </source>
</evidence>
<evidence type="ECO:0000256" key="3">
    <source>
        <dbReference type="ARBA" id="ARBA00022475"/>
    </source>
</evidence>
<protein>
    <submittedName>
        <fullName evidence="10">Peptide MFS transporter</fullName>
    </submittedName>
</protein>
<dbReference type="InterPro" id="IPR020846">
    <property type="entry name" value="MFS_dom"/>
</dbReference>
<feature type="transmembrane region" description="Helical" evidence="8">
    <location>
        <begin position="348"/>
        <end position="372"/>
    </location>
</feature>
<feature type="transmembrane region" description="Helical" evidence="8">
    <location>
        <begin position="175"/>
        <end position="194"/>
    </location>
</feature>
<sequence>MSTKERSKSALSNMPEGIIALFYIQLFSTLSFSVLYSTLVLYMTGPLALSIPFANNIMGVFVAFNFALHLLGGYWGGRFFSNRTLFCIGMAAQIIGCLLLALVNQEFLYYGLAAFLAGSGLNVTCLNCMITQRFQPQDTRRETAFLYSYASMNVGFFIGYSLSGYFQLSNNYQQLFLLSSIGNLFALIFCLYNWQALADKETSYSRLNHSQKRQWSFYGIIMVLALPVLLSQLLHSADLSSKLVLITGLIILGAIYWLATKQPSQNARHKLFAFAVLIVIGTLFWTLYQIGPMGLTHFINHNVQRNISGLVIPPQWYQNINTLCIVAGGPLLGILFHKLRARGIEVNIPVQFALALLFIGLAFALLPVGILFADSYGMVGSGWIILSFVLQSAGELLISPIGYAMIGALAPANLQGVMMGMWMMATGVGATLSSYSSNWMTVGRTTLDPVVTNSGYSQVFLILGLLAIIAGIALLFIAPALKRWMGQEQGTEAEESALAVA</sequence>
<dbReference type="NCBIfam" id="TIGR00924">
    <property type="entry name" value="yjdL_sub1_fam"/>
    <property type="match status" value="1"/>
</dbReference>
<feature type="transmembrane region" description="Helical" evidence="8">
    <location>
        <begin position="215"/>
        <end position="234"/>
    </location>
</feature>
<dbReference type="SUPFAM" id="SSF103473">
    <property type="entry name" value="MFS general substrate transporter"/>
    <property type="match status" value="1"/>
</dbReference>
<keyword evidence="3" id="KW-1003">Cell membrane</keyword>
<dbReference type="PANTHER" id="PTHR23517:SF15">
    <property type="entry name" value="PROTON-DEPENDENT OLIGOPEPTIDE FAMILY TRANSPORT PROTEIN"/>
    <property type="match status" value="1"/>
</dbReference>
<comment type="caution">
    <text evidence="10">The sequence shown here is derived from an EMBL/GenBank/DDBJ whole genome shotgun (WGS) entry which is preliminary data.</text>
</comment>
<reference evidence="11" key="1">
    <citation type="journal article" date="2019" name="Int. J. Syst. Evol. Microbiol.">
        <title>The Global Catalogue of Microorganisms (GCM) 10K type strain sequencing project: providing services to taxonomists for standard genome sequencing and annotation.</title>
        <authorList>
            <consortium name="The Broad Institute Genomics Platform"/>
            <consortium name="The Broad Institute Genome Sequencing Center for Infectious Disease"/>
            <person name="Wu L."/>
            <person name="Ma J."/>
        </authorList>
    </citation>
    <scope>NUCLEOTIDE SEQUENCE [LARGE SCALE GENOMIC DNA]</scope>
    <source>
        <strain evidence="11">CCUG 59858</strain>
    </source>
</reference>
<evidence type="ECO:0000256" key="8">
    <source>
        <dbReference type="SAM" id="Phobius"/>
    </source>
</evidence>
<evidence type="ECO:0000313" key="11">
    <source>
        <dbReference type="Proteomes" id="UP001595758"/>
    </source>
</evidence>
<evidence type="ECO:0000259" key="9">
    <source>
        <dbReference type="PROSITE" id="PS50850"/>
    </source>
</evidence>
<feature type="transmembrane region" description="Helical" evidence="8">
    <location>
        <begin position="21"/>
        <end position="43"/>
    </location>
</feature>
<keyword evidence="4 8" id="KW-0812">Transmembrane</keyword>
<feature type="transmembrane region" description="Helical" evidence="8">
    <location>
        <begin position="455"/>
        <end position="477"/>
    </location>
</feature>
<feature type="transmembrane region" description="Helical" evidence="8">
    <location>
        <begin position="84"/>
        <end position="103"/>
    </location>
</feature>
<feature type="transmembrane region" description="Helical" evidence="8">
    <location>
        <begin position="144"/>
        <end position="163"/>
    </location>
</feature>
<feature type="transmembrane region" description="Helical" evidence="8">
    <location>
        <begin position="49"/>
        <end position="72"/>
    </location>
</feature>
<dbReference type="InterPro" id="IPR000109">
    <property type="entry name" value="POT_fam"/>
</dbReference>
<dbReference type="Pfam" id="PF00854">
    <property type="entry name" value="PTR2"/>
    <property type="match status" value="1"/>
</dbReference>
<dbReference type="InterPro" id="IPR005279">
    <property type="entry name" value="Dipep/tripep_permease"/>
</dbReference>
<dbReference type="RefSeq" id="WP_382339956.1">
    <property type="nucleotide sequence ID" value="NZ_JBHSAB010000001.1"/>
</dbReference>
<dbReference type="Proteomes" id="UP001595758">
    <property type="component" value="Unassembled WGS sequence"/>
</dbReference>
<keyword evidence="7 8" id="KW-0472">Membrane</keyword>
<feature type="transmembrane region" description="Helical" evidence="8">
    <location>
        <begin position="240"/>
        <end position="259"/>
    </location>
</feature>
<keyword evidence="5" id="KW-0653">Protein transport</keyword>